<feature type="transmembrane region" description="Helical" evidence="1">
    <location>
        <begin position="31"/>
        <end position="54"/>
    </location>
</feature>
<dbReference type="AlphaFoldDB" id="A0A319ETS6"/>
<proteinExistence type="predicted"/>
<evidence type="ECO:0000256" key="1">
    <source>
        <dbReference type="SAM" id="Phobius"/>
    </source>
</evidence>
<evidence type="ECO:0000313" key="2">
    <source>
        <dbReference type="EMBL" id="PYI07444.1"/>
    </source>
</evidence>
<keyword evidence="1" id="KW-0472">Membrane</keyword>
<sequence>MYLLRGKPSCFTRVLRLVGPDGGLLSSLHHFWVLPFLTIVLVGSLLTSIGVVVIQIGTCSWSSRTCAGIF</sequence>
<protein>
    <submittedName>
        <fullName evidence="2">Uncharacterized protein</fullName>
    </submittedName>
</protein>
<gene>
    <name evidence="2" type="ORF">BO78DRAFT_88967</name>
</gene>
<keyword evidence="3" id="KW-1185">Reference proteome</keyword>
<dbReference type="Proteomes" id="UP000248423">
    <property type="component" value="Unassembled WGS sequence"/>
</dbReference>
<keyword evidence="1" id="KW-1133">Transmembrane helix</keyword>
<accession>A0A319ETS6</accession>
<dbReference type="EMBL" id="KZ826341">
    <property type="protein sequence ID" value="PYI07444.1"/>
    <property type="molecule type" value="Genomic_DNA"/>
</dbReference>
<evidence type="ECO:0000313" key="3">
    <source>
        <dbReference type="Proteomes" id="UP000248423"/>
    </source>
</evidence>
<reference evidence="2 3" key="1">
    <citation type="submission" date="2018-02" db="EMBL/GenBank/DDBJ databases">
        <title>The genomes of Aspergillus section Nigri reveals drivers in fungal speciation.</title>
        <authorList>
            <consortium name="DOE Joint Genome Institute"/>
            <person name="Vesth T.C."/>
            <person name="Nybo J."/>
            <person name="Theobald S."/>
            <person name="Brandl J."/>
            <person name="Frisvad J.C."/>
            <person name="Nielsen K.F."/>
            <person name="Lyhne E.K."/>
            <person name="Kogle M.E."/>
            <person name="Kuo A."/>
            <person name="Riley R."/>
            <person name="Clum A."/>
            <person name="Nolan M."/>
            <person name="Lipzen A."/>
            <person name="Salamov A."/>
            <person name="Henrissat B."/>
            <person name="Wiebenga A."/>
            <person name="De vries R.P."/>
            <person name="Grigoriev I.V."/>
            <person name="Mortensen U.H."/>
            <person name="Andersen M.R."/>
            <person name="Baker S.E."/>
        </authorList>
    </citation>
    <scope>NUCLEOTIDE SEQUENCE [LARGE SCALE GENOMIC DNA]</scope>
    <source>
        <strain evidence="2 3">CBS 121057</strain>
    </source>
</reference>
<name>A0A319ETS6_ASPSB</name>
<organism evidence="2 3">
    <name type="scientific">Aspergillus sclerotiicarbonarius (strain CBS 121057 / IBT 28362)</name>
    <dbReference type="NCBI Taxonomy" id="1448318"/>
    <lineage>
        <taxon>Eukaryota</taxon>
        <taxon>Fungi</taxon>
        <taxon>Dikarya</taxon>
        <taxon>Ascomycota</taxon>
        <taxon>Pezizomycotina</taxon>
        <taxon>Eurotiomycetes</taxon>
        <taxon>Eurotiomycetidae</taxon>
        <taxon>Eurotiales</taxon>
        <taxon>Aspergillaceae</taxon>
        <taxon>Aspergillus</taxon>
        <taxon>Aspergillus subgen. Circumdati</taxon>
    </lineage>
</organism>
<dbReference type="VEuPathDB" id="FungiDB:BO78DRAFT_88967"/>
<keyword evidence="1" id="KW-0812">Transmembrane</keyword>